<dbReference type="InterPro" id="IPR036259">
    <property type="entry name" value="MFS_trans_sf"/>
</dbReference>
<gene>
    <name evidence="9" type="primary">LOC100843227</name>
    <name evidence="8" type="ORF">BRADI_5g01737v3</name>
</gene>
<dbReference type="InterPro" id="IPR018456">
    <property type="entry name" value="PTR2_symporter_CS"/>
</dbReference>
<comment type="similarity">
    <text evidence="2 6">Belongs to the major facilitator superfamily. Proton-dependent oligopeptide transporter (POT/PTR) (TC 2.A.17) family.</text>
</comment>
<evidence type="ECO:0000256" key="5">
    <source>
        <dbReference type="ARBA" id="ARBA00023136"/>
    </source>
</evidence>
<evidence type="ECO:0000256" key="3">
    <source>
        <dbReference type="ARBA" id="ARBA00022692"/>
    </source>
</evidence>
<dbReference type="InterPro" id="IPR000109">
    <property type="entry name" value="POT_fam"/>
</dbReference>
<dbReference type="KEGG" id="bdi:100843227"/>
<dbReference type="GO" id="GO:0022857">
    <property type="term" value="F:transmembrane transporter activity"/>
    <property type="evidence" value="ECO:0000318"/>
    <property type="project" value="GO_Central"/>
</dbReference>
<dbReference type="HOGENOM" id="CLU_009313_4_1_1"/>
<feature type="transmembrane region" description="Helical" evidence="7">
    <location>
        <begin position="119"/>
        <end position="143"/>
    </location>
</feature>
<dbReference type="AlphaFoldDB" id="I1IVR7"/>
<dbReference type="eggNOG" id="KOG1237">
    <property type="taxonomic scope" value="Eukaryota"/>
</dbReference>
<protein>
    <recommendedName>
        <fullName evidence="11">Major facilitator superfamily (MFS) profile domain-containing protein</fullName>
    </recommendedName>
</protein>
<evidence type="ECO:0008006" key="11">
    <source>
        <dbReference type="Google" id="ProtNLM"/>
    </source>
</evidence>
<dbReference type="CDD" id="cd17351">
    <property type="entry name" value="MFS_NPF"/>
    <property type="match status" value="1"/>
</dbReference>
<keyword evidence="6" id="KW-0813">Transport</keyword>
<feature type="transmembrane region" description="Helical" evidence="7">
    <location>
        <begin position="224"/>
        <end position="244"/>
    </location>
</feature>
<dbReference type="EMBL" id="CM000884">
    <property type="protein sequence ID" value="KQJ81601.1"/>
    <property type="molecule type" value="Genomic_DNA"/>
</dbReference>
<dbReference type="Gramene" id="KQJ81603">
    <property type="protein sequence ID" value="KQJ81603"/>
    <property type="gene ID" value="BRADI_5g01737v3"/>
</dbReference>
<keyword evidence="5 7" id="KW-0472">Membrane</keyword>
<dbReference type="GO" id="GO:0006857">
    <property type="term" value="P:oligopeptide transport"/>
    <property type="evidence" value="ECO:0007669"/>
    <property type="project" value="InterPro"/>
</dbReference>
<dbReference type="SUPFAM" id="SSF103473">
    <property type="entry name" value="MFS general substrate transporter"/>
    <property type="match status" value="1"/>
</dbReference>
<dbReference type="EMBL" id="CM000884">
    <property type="protein sequence ID" value="KQJ81602.1"/>
    <property type="molecule type" value="Genomic_DNA"/>
</dbReference>
<dbReference type="GO" id="GO:0016020">
    <property type="term" value="C:membrane"/>
    <property type="evidence" value="ECO:0000318"/>
    <property type="project" value="GO_Central"/>
</dbReference>
<evidence type="ECO:0000256" key="6">
    <source>
        <dbReference type="RuleBase" id="RU003755"/>
    </source>
</evidence>
<dbReference type="EnsemblPlants" id="KQJ81601">
    <property type="protein sequence ID" value="KQJ81601"/>
    <property type="gene ID" value="BRADI_5g01737v3"/>
</dbReference>
<feature type="transmembrane region" description="Helical" evidence="7">
    <location>
        <begin position="199"/>
        <end position="218"/>
    </location>
</feature>
<evidence type="ECO:0000313" key="10">
    <source>
        <dbReference type="Proteomes" id="UP000008810"/>
    </source>
</evidence>
<name>I1IVR7_BRADI</name>
<feature type="transmembrane region" description="Helical" evidence="7">
    <location>
        <begin position="530"/>
        <end position="556"/>
    </location>
</feature>
<evidence type="ECO:0000256" key="7">
    <source>
        <dbReference type="SAM" id="Phobius"/>
    </source>
</evidence>
<dbReference type="RefSeq" id="XP_003580478.1">
    <property type="nucleotide sequence ID" value="XM_003580430.4"/>
</dbReference>
<dbReference type="EnsemblPlants" id="KQJ81603">
    <property type="protein sequence ID" value="KQJ81603"/>
    <property type="gene ID" value="BRADI_5g01737v3"/>
</dbReference>
<reference evidence="8 9" key="1">
    <citation type="journal article" date="2010" name="Nature">
        <title>Genome sequencing and analysis of the model grass Brachypodium distachyon.</title>
        <authorList>
            <consortium name="International Brachypodium Initiative"/>
        </authorList>
    </citation>
    <scope>NUCLEOTIDE SEQUENCE [LARGE SCALE GENOMIC DNA]</scope>
    <source>
        <strain evidence="8">Bd21</strain>
        <strain evidence="9">cv. Bd21</strain>
    </source>
</reference>
<dbReference type="Pfam" id="PF00854">
    <property type="entry name" value="PTR2"/>
    <property type="match status" value="1"/>
</dbReference>
<proteinExistence type="inferred from homology"/>
<dbReference type="OrthoDB" id="8904098at2759"/>
<feature type="transmembrane region" description="Helical" evidence="7">
    <location>
        <begin position="421"/>
        <end position="438"/>
    </location>
</feature>
<dbReference type="Gramene" id="KQJ81602">
    <property type="protein sequence ID" value="KQJ81602"/>
    <property type="gene ID" value="BRADI_5g01737v3"/>
</dbReference>
<dbReference type="OMA" id="STHSEIH"/>
<feature type="transmembrane region" description="Helical" evidence="7">
    <location>
        <begin position="382"/>
        <end position="400"/>
    </location>
</feature>
<feature type="transmembrane region" description="Helical" evidence="7">
    <location>
        <begin position="91"/>
        <end position="113"/>
    </location>
</feature>
<dbReference type="PROSITE" id="PS01023">
    <property type="entry name" value="PTR2_2"/>
    <property type="match status" value="1"/>
</dbReference>
<keyword evidence="10" id="KW-1185">Reference proteome</keyword>
<evidence type="ECO:0000256" key="1">
    <source>
        <dbReference type="ARBA" id="ARBA00004141"/>
    </source>
</evidence>
<dbReference type="PANTHER" id="PTHR11654">
    <property type="entry name" value="OLIGOPEPTIDE TRANSPORTER-RELATED"/>
    <property type="match status" value="1"/>
</dbReference>
<feature type="transmembrane region" description="Helical" evidence="7">
    <location>
        <begin position="343"/>
        <end position="362"/>
    </location>
</feature>
<dbReference type="FunFam" id="1.20.1250.20:FF:000204">
    <property type="entry name" value="Peptide transporter PTR2"/>
    <property type="match status" value="1"/>
</dbReference>
<dbReference type="RefSeq" id="XP_024311642.1">
    <property type="nucleotide sequence ID" value="XM_024455874.1"/>
</dbReference>
<dbReference type="GO" id="GO:0055085">
    <property type="term" value="P:transmembrane transport"/>
    <property type="evidence" value="ECO:0000318"/>
    <property type="project" value="GO_Central"/>
</dbReference>
<reference evidence="8" key="2">
    <citation type="submission" date="2017-06" db="EMBL/GenBank/DDBJ databases">
        <title>WGS assembly of Brachypodium distachyon.</title>
        <authorList>
            <consortium name="The International Brachypodium Initiative"/>
            <person name="Lucas S."/>
            <person name="Harmon-Smith M."/>
            <person name="Lail K."/>
            <person name="Tice H."/>
            <person name="Grimwood J."/>
            <person name="Bruce D."/>
            <person name="Barry K."/>
            <person name="Shu S."/>
            <person name="Lindquist E."/>
            <person name="Wang M."/>
            <person name="Pitluck S."/>
            <person name="Vogel J.P."/>
            <person name="Garvin D.F."/>
            <person name="Mockler T.C."/>
            <person name="Schmutz J."/>
            <person name="Rokhsar D."/>
            <person name="Bevan M.W."/>
        </authorList>
    </citation>
    <scope>NUCLEOTIDE SEQUENCE</scope>
    <source>
        <strain evidence="8">Bd21</strain>
    </source>
</reference>
<dbReference type="Proteomes" id="UP000008810">
    <property type="component" value="Chromosome 5"/>
</dbReference>
<reference evidence="9" key="3">
    <citation type="submission" date="2018-08" db="UniProtKB">
        <authorList>
            <consortium name="EnsemblPlants"/>
        </authorList>
    </citation>
    <scope>IDENTIFICATION</scope>
    <source>
        <strain evidence="9">cv. Bd21</strain>
    </source>
</reference>
<feature type="transmembrane region" description="Helical" evidence="7">
    <location>
        <begin position="458"/>
        <end position="480"/>
    </location>
</feature>
<dbReference type="GeneID" id="100843227"/>
<evidence type="ECO:0000313" key="9">
    <source>
        <dbReference type="EnsemblPlants" id="KQJ81601"/>
    </source>
</evidence>
<accession>I1IVR7</accession>
<comment type="subcellular location">
    <subcellularLocation>
        <location evidence="1 6">Membrane</location>
        <topology evidence="1 6">Multi-pass membrane protein</topology>
    </subcellularLocation>
</comment>
<evidence type="ECO:0000256" key="4">
    <source>
        <dbReference type="ARBA" id="ARBA00022989"/>
    </source>
</evidence>
<dbReference type="RefSeq" id="XP_014751629.1">
    <property type="nucleotide sequence ID" value="XM_014896143.2"/>
</dbReference>
<sequence length="568" mass="62411">MEAADEERPLLLHRLPPDLNLDWDSRYTCDGTLDVKGQPAVKTSTGNWRACFFLLGIEFSECLAFFAISKNLVTYLTSVLHESNIDAARNVSTWIGTTFFTPLVGAFLADTYWGRYKTIVIFLSVYAVGMLVLTVSAAVPFMLQSSTHSEIHRVAVYLGLYLTALGNGGIKPCTSAFGADQFDIADPVELVKKSSFFNWYFFSINVGSLLSTTIIVWVQDNVGWGIGFAVPMILMSLGFTVFVAGRRMYRYKKLGESPMKRVSQVVVAAARNCRLELPDDCSALHQLPSPSEAIFKVDHTNQFRFLDKAAIVPALTSEKKGPWRLCTVSQVEDVKMLLRLCPVWASMVVFFMATSQMSSTLIEQGMAMDNLVGPFAVPPASIAGFDVISMLVLIPIYDIVLVPLARRATGEPRGFSQPQRIGVGLALSTLAMAYSALLEMKRLTMARAQQKASIMWQAPAYTVLGAGEVFATIGILELFYDRAPKSMKSLCTALAQLAVAAGNYLNSAVLGAVASAGWIPEDLDDGHLDYFFWVMAALGTLNLLQFWLCSIPALGYSSKPASRQRRPY</sequence>
<organism evidence="8">
    <name type="scientific">Brachypodium distachyon</name>
    <name type="common">Purple false brome</name>
    <name type="synonym">Trachynia distachya</name>
    <dbReference type="NCBI Taxonomy" id="15368"/>
    <lineage>
        <taxon>Eukaryota</taxon>
        <taxon>Viridiplantae</taxon>
        <taxon>Streptophyta</taxon>
        <taxon>Embryophyta</taxon>
        <taxon>Tracheophyta</taxon>
        <taxon>Spermatophyta</taxon>
        <taxon>Magnoliopsida</taxon>
        <taxon>Liliopsida</taxon>
        <taxon>Poales</taxon>
        <taxon>Poaceae</taxon>
        <taxon>BOP clade</taxon>
        <taxon>Pooideae</taxon>
        <taxon>Stipodae</taxon>
        <taxon>Brachypodieae</taxon>
        <taxon>Brachypodium</taxon>
    </lineage>
</organism>
<keyword evidence="4 7" id="KW-1133">Transmembrane helix</keyword>
<dbReference type="Gene3D" id="1.20.1250.20">
    <property type="entry name" value="MFS general substrate transporter like domains"/>
    <property type="match status" value="1"/>
</dbReference>
<feature type="transmembrane region" description="Helical" evidence="7">
    <location>
        <begin position="492"/>
        <end position="518"/>
    </location>
</feature>
<dbReference type="EMBL" id="CM000884">
    <property type="protein sequence ID" value="KQJ81603.1"/>
    <property type="molecule type" value="Genomic_DNA"/>
</dbReference>
<keyword evidence="3 6" id="KW-0812">Transmembrane</keyword>
<evidence type="ECO:0000313" key="8">
    <source>
        <dbReference type="EMBL" id="KQJ81602.1"/>
    </source>
</evidence>
<dbReference type="EnsemblPlants" id="KQJ81602">
    <property type="protein sequence ID" value="KQJ81602"/>
    <property type="gene ID" value="BRADI_5g01737v3"/>
</dbReference>
<dbReference type="Gramene" id="KQJ81601">
    <property type="protein sequence ID" value="KQJ81601"/>
    <property type="gene ID" value="BRADI_5g01737v3"/>
</dbReference>
<evidence type="ECO:0000256" key="2">
    <source>
        <dbReference type="ARBA" id="ARBA00005982"/>
    </source>
</evidence>